<feature type="domain" description="Enoyl reductase (ER)" evidence="1">
    <location>
        <begin position="16"/>
        <end position="355"/>
    </location>
</feature>
<dbReference type="InterPro" id="IPR011032">
    <property type="entry name" value="GroES-like_sf"/>
</dbReference>
<dbReference type="Gene3D" id="3.90.180.10">
    <property type="entry name" value="Medium-chain alcohol dehydrogenases, catalytic domain"/>
    <property type="match status" value="1"/>
</dbReference>
<dbReference type="FunFam" id="3.40.50.720:FF:000481">
    <property type="entry name" value="Alcohol dehydrogenase, variant"/>
    <property type="match status" value="1"/>
</dbReference>
<dbReference type="Gene3D" id="3.40.50.720">
    <property type="entry name" value="NAD(P)-binding Rossmann-like Domain"/>
    <property type="match status" value="1"/>
</dbReference>
<dbReference type="SUPFAM" id="SSF51735">
    <property type="entry name" value="NAD(P)-binding Rossmann-fold domains"/>
    <property type="match status" value="1"/>
</dbReference>
<proteinExistence type="predicted"/>
<evidence type="ECO:0000313" key="3">
    <source>
        <dbReference type="Proteomes" id="UP000054549"/>
    </source>
</evidence>
<gene>
    <name evidence="2" type="ORF">M378DRAFT_329436</name>
</gene>
<dbReference type="HOGENOM" id="CLU_026673_3_4_1"/>
<accession>A0A0C2SUN1</accession>
<dbReference type="SUPFAM" id="SSF50129">
    <property type="entry name" value="GroES-like"/>
    <property type="match status" value="1"/>
</dbReference>
<dbReference type="InterPro" id="IPR036291">
    <property type="entry name" value="NAD(P)-bd_dom_sf"/>
</dbReference>
<evidence type="ECO:0000313" key="2">
    <source>
        <dbReference type="EMBL" id="KIL67130.1"/>
    </source>
</evidence>
<evidence type="ECO:0000259" key="1">
    <source>
        <dbReference type="SMART" id="SM00829"/>
    </source>
</evidence>
<dbReference type="PANTHER" id="PTHR45033:SF3">
    <property type="entry name" value="DEHYDROGENASE, PUTATIVE (AFU_ORTHOLOGUE AFUA_2G13270)-RELATED"/>
    <property type="match status" value="1"/>
</dbReference>
<dbReference type="InParanoid" id="A0A0C2SUN1"/>
<dbReference type="PANTHER" id="PTHR45033">
    <property type="match status" value="1"/>
</dbReference>
<dbReference type="InterPro" id="IPR020843">
    <property type="entry name" value="ER"/>
</dbReference>
<dbReference type="Proteomes" id="UP000054549">
    <property type="component" value="Unassembled WGS sequence"/>
</dbReference>
<reference evidence="2 3" key="1">
    <citation type="submission" date="2014-04" db="EMBL/GenBank/DDBJ databases">
        <title>Evolutionary Origins and Diversification of the Mycorrhizal Mutualists.</title>
        <authorList>
            <consortium name="DOE Joint Genome Institute"/>
            <consortium name="Mycorrhizal Genomics Consortium"/>
            <person name="Kohler A."/>
            <person name="Kuo A."/>
            <person name="Nagy L.G."/>
            <person name="Floudas D."/>
            <person name="Copeland A."/>
            <person name="Barry K.W."/>
            <person name="Cichocki N."/>
            <person name="Veneault-Fourrey C."/>
            <person name="LaButti K."/>
            <person name="Lindquist E.A."/>
            <person name="Lipzen A."/>
            <person name="Lundell T."/>
            <person name="Morin E."/>
            <person name="Murat C."/>
            <person name="Riley R."/>
            <person name="Ohm R."/>
            <person name="Sun H."/>
            <person name="Tunlid A."/>
            <person name="Henrissat B."/>
            <person name="Grigoriev I.V."/>
            <person name="Hibbett D.S."/>
            <person name="Martin F."/>
        </authorList>
    </citation>
    <scope>NUCLEOTIDE SEQUENCE [LARGE SCALE GENOMIC DNA]</scope>
    <source>
        <strain evidence="2 3">Koide BX008</strain>
    </source>
</reference>
<dbReference type="OrthoDB" id="1706066at2759"/>
<dbReference type="SMART" id="SM00829">
    <property type="entry name" value="PKS_ER"/>
    <property type="match status" value="1"/>
</dbReference>
<dbReference type="InterPro" id="IPR013149">
    <property type="entry name" value="ADH-like_C"/>
</dbReference>
<organism evidence="2 3">
    <name type="scientific">Amanita muscaria (strain Koide BX008)</name>
    <dbReference type="NCBI Taxonomy" id="946122"/>
    <lineage>
        <taxon>Eukaryota</taxon>
        <taxon>Fungi</taxon>
        <taxon>Dikarya</taxon>
        <taxon>Basidiomycota</taxon>
        <taxon>Agaricomycotina</taxon>
        <taxon>Agaricomycetes</taxon>
        <taxon>Agaricomycetidae</taxon>
        <taxon>Agaricales</taxon>
        <taxon>Pluteineae</taxon>
        <taxon>Amanitaceae</taxon>
        <taxon>Amanita</taxon>
    </lineage>
</organism>
<protein>
    <recommendedName>
        <fullName evidence="1">Enoyl reductase (ER) domain-containing protein</fullName>
    </recommendedName>
</protein>
<dbReference type="InterPro" id="IPR052711">
    <property type="entry name" value="Zinc_ADH-like"/>
</dbReference>
<name>A0A0C2SUN1_AMAMK</name>
<dbReference type="EMBL" id="KN818233">
    <property type="protein sequence ID" value="KIL67130.1"/>
    <property type="molecule type" value="Genomic_DNA"/>
</dbReference>
<dbReference type="AlphaFoldDB" id="A0A0C2SUN1"/>
<dbReference type="STRING" id="946122.A0A0C2SUN1"/>
<dbReference type="InterPro" id="IPR013154">
    <property type="entry name" value="ADH-like_N"/>
</dbReference>
<dbReference type="Pfam" id="PF08240">
    <property type="entry name" value="ADH_N"/>
    <property type="match status" value="1"/>
</dbReference>
<dbReference type="GO" id="GO:0016491">
    <property type="term" value="F:oxidoreductase activity"/>
    <property type="evidence" value="ECO:0007669"/>
    <property type="project" value="InterPro"/>
</dbReference>
<dbReference type="Pfam" id="PF00107">
    <property type="entry name" value="ADH_zinc_N"/>
    <property type="match status" value="1"/>
</dbReference>
<sequence>MSVPHKTTAIVLQQSSPARNPVYHDAVLTTRPIPALKEGEVLVKMTAASFNHRDLWIRKAMYPRIAIGSTLGADGAGIVIASSDPEDTLLHKRVFLTPSRGWIKDPDGPESDFSIVGGALYPPIGTFSQHVVVERDQVIPTPEHLNDVQAAAWPLGGVTAWRAAIVKGRVSSGQNVLITGIGGGVAILALQLCVAKGANVYVTSGSEDKIRKAVELGAKGGANYKDAKWPSRIAALLSKDAKETGGGTGLLDVVIDSSGGDIMGQTTKYLKQGGSIVCYGMTAGPKITFTMREVLKNQQLLGSTMGSHQDLLDATSFLTAHRIVPVVSHVIDGLQHAEEGFELIRKGSHFGKVVIKIREAANRQQKL</sequence>
<keyword evidence="3" id="KW-1185">Reference proteome</keyword>